<accession>A0A2J8MV54</accession>
<feature type="compositionally biased region" description="Pro residues" evidence="1">
    <location>
        <begin position="11"/>
        <end position="27"/>
    </location>
</feature>
<evidence type="ECO:0000313" key="4">
    <source>
        <dbReference type="Proteomes" id="UP000236370"/>
    </source>
</evidence>
<dbReference type="Proteomes" id="UP000236370">
    <property type="component" value="Unassembled WGS sequence"/>
</dbReference>
<dbReference type="AlphaFoldDB" id="A0A2J8MV54"/>
<feature type="region of interest" description="Disordered" evidence="1">
    <location>
        <begin position="1"/>
        <end position="63"/>
    </location>
</feature>
<gene>
    <name evidence="2" type="ORF">CK820_G0016453</name>
</gene>
<dbReference type="EMBL" id="NBAG03000242">
    <property type="protein sequence ID" value="PNI63397.1"/>
    <property type="molecule type" value="Genomic_DNA"/>
</dbReference>
<organism evidence="2 4">
    <name type="scientific">Pan troglodytes</name>
    <name type="common">Chimpanzee</name>
    <dbReference type="NCBI Taxonomy" id="9598"/>
    <lineage>
        <taxon>Eukaryota</taxon>
        <taxon>Metazoa</taxon>
        <taxon>Chordata</taxon>
        <taxon>Craniata</taxon>
        <taxon>Vertebrata</taxon>
        <taxon>Euteleostomi</taxon>
        <taxon>Mammalia</taxon>
        <taxon>Eutheria</taxon>
        <taxon>Euarchontoglires</taxon>
        <taxon>Primates</taxon>
        <taxon>Haplorrhini</taxon>
        <taxon>Catarrhini</taxon>
        <taxon>Hominidae</taxon>
        <taxon>Pan</taxon>
    </lineage>
</organism>
<comment type="caution">
    <text evidence="2">The sequence shown here is derived from an EMBL/GenBank/DDBJ whole genome shotgun (WGS) entry which is preliminary data.</text>
</comment>
<sequence length="122" mass="12962">MTAQSRSPTTPTFPGPSQRTPPTPCPVQTPRLGKALIHGWTDPGQPLGEQQRVRRQRTETSEPTMRLHRLRARLSAVACGLLLLLVRGQGEAPSEGRQGPGSDLPNAAEAEPDSAGGKAPGR</sequence>
<protein>
    <submittedName>
        <fullName evidence="3">CES2 isoform 12</fullName>
    </submittedName>
    <submittedName>
        <fullName evidence="2">CES2 isoform 4</fullName>
    </submittedName>
</protein>
<dbReference type="EMBL" id="NBAG03000242">
    <property type="protein sequence ID" value="PNI63400.1"/>
    <property type="molecule type" value="Genomic_DNA"/>
</dbReference>
<proteinExistence type="predicted"/>
<name>A0A2J8MV54_PANTR</name>
<reference evidence="2 4" key="1">
    <citation type="submission" date="2017-12" db="EMBL/GenBank/DDBJ databases">
        <title>High-resolution comparative analysis of great ape genomes.</title>
        <authorList>
            <person name="Pollen A."/>
            <person name="Hastie A."/>
            <person name="Hormozdiari F."/>
            <person name="Dougherty M."/>
            <person name="Liu R."/>
            <person name="Chaisson M."/>
            <person name="Hoppe E."/>
            <person name="Hill C."/>
            <person name="Pang A."/>
            <person name="Hillier L."/>
            <person name="Baker C."/>
            <person name="Armstrong J."/>
            <person name="Shendure J."/>
            <person name="Paten B."/>
            <person name="Wilson R."/>
            <person name="Chao H."/>
            <person name="Schneider V."/>
            <person name="Ventura M."/>
            <person name="Kronenberg Z."/>
            <person name="Murali S."/>
            <person name="Gordon D."/>
            <person name="Cantsilieris S."/>
            <person name="Munson K."/>
            <person name="Nelson B."/>
            <person name="Raja A."/>
            <person name="Underwood J."/>
            <person name="Diekhans M."/>
            <person name="Fiddes I."/>
            <person name="Haussler D."/>
            <person name="Eichler E."/>
        </authorList>
    </citation>
    <scope>NUCLEOTIDE SEQUENCE [LARGE SCALE GENOMIC DNA]</scope>
    <source>
        <strain evidence="2">Yerkes chimp pedigree #C0471</strain>
        <tissue evidence="2">Blood</tissue>
    </source>
</reference>
<evidence type="ECO:0000256" key="1">
    <source>
        <dbReference type="SAM" id="MobiDB-lite"/>
    </source>
</evidence>
<evidence type="ECO:0000313" key="3">
    <source>
        <dbReference type="EMBL" id="PNI63400.1"/>
    </source>
</evidence>
<evidence type="ECO:0000313" key="2">
    <source>
        <dbReference type="EMBL" id="PNI63397.1"/>
    </source>
</evidence>
<feature type="compositionally biased region" description="Polar residues" evidence="1">
    <location>
        <begin position="1"/>
        <end position="10"/>
    </location>
</feature>
<feature type="region of interest" description="Disordered" evidence="1">
    <location>
        <begin position="90"/>
        <end position="122"/>
    </location>
</feature>